<protein>
    <submittedName>
        <fullName evidence="5">Unannotated protein</fullName>
    </submittedName>
</protein>
<gene>
    <name evidence="5" type="ORF">UFOPK3775_00969</name>
</gene>
<dbReference type="Gene3D" id="3.40.50.150">
    <property type="entry name" value="Vaccinia Virus protein VP39"/>
    <property type="match status" value="1"/>
</dbReference>
<dbReference type="PROSITE" id="PS50926">
    <property type="entry name" value="TRAM"/>
    <property type="match status" value="1"/>
</dbReference>
<dbReference type="Pfam" id="PF05958">
    <property type="entry name" value="tRNA_U5-meth_tr"/>
    <property type="match status" value="1"/>
</dbReference>
<keyword evidence="1" id="KW-0489">Methyltransferase</keyword>
<keyword evidence="3" id="KW-0949">S-adenosyl-L-methionine</keyword>
<name>A0A6J5ZQE5_9ZZZZ</name>
<feature type="domain" description="TRAM" evidence="4">
    <location>
        <begin position="1"/>
        <end position="28"/>
    </location>
</feature>
<sequence>MRHAIPGEIVEVKITGIEKSLIRGDVIAVIEASPSRVKQPCRFAHAGGCGGCDFQHIDIDRQRALKSEVIAEQFARIAKMEVEVEVEEVSTPLHWRTRYAATTSAAGELGFKAASSTKVIAIDSCPVLIPEIDFPTLPRNEILAGRRVDVALSTRGERTVGVSQLRSSRIEQNHPIEIIEGRKAMFFDVATSFGESSYQVSQGSFWQSNINAPAALTEAVLEFADLGEGDHLLDLYGGVGLFAAAALPLIGESGKVDIVEASSSATRDAAQNFRSVTNVAIHTVDVAKALRNFESADVVLLDPPRTGAGAEVIERIVALAPRSIVYIACDPAALARDTGYLRALGFHLHAIRAFDLFPMTHHVESVALFTADEVS</sequence>
<dbReference type="InterPro" id="IPR012340">
    <property type="entry name" value="NA-bd_OB-fold"/>
</dbReference>
<evidence type="ECO:0000259" key="4">
    <source>
        <dbReference type="PROSITE" id="PS50926"/>
    </source>
</evidence>
<evidence type="ECO:0000313" key="5">
    <source>
        <dbReference type="EMBL" id="CAB4341733.1"/>
    </source>
</evidence>
<dbReference type="PANTHER" id="PTHR11061">
    <property type="entry name" value="RNA M5U METHYLTRANSFERASE"/>
    <property type="match status" value="1"/>
</dbReference>
<dbReference type="InterPro" id="IPR002792">
    <property type="entry name" value="TRAM_dom"/>
</dbReference>
<evidence type="ECO:0000256" key="3">
    <source>
        <dbReference type="ARBA" id="ARBA00022691"/>
    </source>
</evidence>
<reference evidence="5" key="1">
    <citation type="submission" date="2020-05" db="EMBL/GenBank/DDBJ databases">
        <authorList>
            <person name="Chiriac C."/>
            <person name="Salcher M."/>
            <person name="Ghai R."/>
            <person name="Kavagutti S V."/>
        </authorList>
    </citation>
    <scope>NUCLEOTIDE SEQUENCE</scope>
</reference>
<dbReference type="InterPro" id="IPR010280">
    <property type="entry name" value="U5_MeTrfase_fam"/>
</dbReference>
<dbReference type="CDD" id="cd02440">
    <property type="entry name" value="AdoMet_MTases"/>
    <property type="match status" value="1"/>
</dbReference>
<evidence type="ECO:0000256" key="1">
    <source>
        <dbReference type="ARBA" id="ARBA00022603"/>
    </source>
</evidence>
<dbReference type="SUPFAM" id="SSF53335">
    <property type="entry name" value="S-adenosyl-L-methionine-dependent methyltransferases"/>
    <property type="match status" value="1"/>
</dbReference>
<dbReference type="PROSITE" id="PS51687">
    <property type="entry name" value="SAM_MT_RNA_M5U"/>
    <property type="match status" value="1"/>
</dbReference>
<accession>A0A6J5ZQE5</accession>
<dbReference type="InterPro" id="IPR029063">
    <property type="entry name" value="SAM-dependent_MTases_sf"/>
</dbReference>
<evidence type="ECO:0000256" key="2">
    <source>
        <dbReference type="ARBA" id="ARBA00022679"/>
    </source>
</evidence>
<dbReference type="Gene3D" id="2.40.50.140">
    <property type="entry name" value="Nucleic acid-binding proteins"/>
    <property type="match status" value="1"/>
</dbReference>
<dbReference type="InterPro" id="IPR030391">
    <property type="entry name" value="MeTrfase_TrmA_CS"/>
</dbReference>
<dbReference type="EMBL" id="CAESAK010000142">
    <property type="protein sequence ID" value="CAB4341733.1"/>
    <property type="molecule type" value="Genomic_DNA"/>
</dbReference>
<dbReference type="Gene3D" id="2.40.50.1070">
    <property type="match status" value="1"/>
</dbReference>
<dbReference type="PANTHER" id="PTHR11061:SF30">
    <property type="entry name" value="TRNA (URACIL(54)-C(5))-METHYLTRANSFERASE"/>
    <property type="match status" value="1"/>
</dbReference>
<dbReference type="GO" id="GO:0070041">
    <property type="term" value="F:rRNA (uridine-C5-)-methyltransferase activity"/>
    <property type="evidence" value="ECO:0007669"/>
    <property type="project" value="TreeGrafter"/>
</dbReference>
<dbReference type="AlphaFoldDB" id="A0A6J5ZQE5"/>
<keyword evidence="2" id="KW-0808">Transferase</keyword>
<proteinExistence type="predicted"/>
<organism evidence="5">
    <name type="scientific">freshwater metagenome</name>
    <dbReference type="NCBI Taxonomy" id="449393"/>
    <lineage>
        <taxon>unclassified sequences</taxon>
        <taxon>metagenomes</taxon>
        <taxon>ecological metagenomes</taxon>
    </lineage>
</organism>
<dbReference type="PROSITE" id="PS01231">
    <property type="entry name" value="TRMA_2"/>
    <property type="match status" value="1"/>
</dbReference>
<dbReference type="GO" id="GO:0070475">
    <property type="term" value="P:rRNA base methylation"/>
    <property type="evidence" value="ECO:0007669"/>
    <property type="project" value="TreeGrafter"/>
</dbReference>